<accession>A0ABT7DLB1</accession>
<dbReference type="PROSITE" id="PS51379">
    <property type="entry name" value="4FE4S_FER_2"/>
    <property type="match status" value="2"/>
</dbReference>
<evidence type="ECO:0000256" key="6">
    <source>
        <dbReference type="ARBA" id="ARBA00023014"/>
    </source>
</evidence>
<evidence type="ECO:0000256" key="2">
    <source>
        <dbReference type="ARBA" id="ARBA00022485"/>
    </source>
</evidence>
<dbReference type="RefSeq" id="WP_283831674.1">
    <property type="nucleotide sequence ID" value="NZ_JASJEU010000012.1"/>
</dbReference>
<dbReference type="InterPro" id="IPR004017">
    <property type="entry name" value="Cys_rich_dom"/>
</dbReference>
<dbReference type="Pfam" id="PF02754">
    <property type="entry name" value="CCG"/>
    <property type="match status" value="1"/>
</dbReference>
<evidence type="ECO:0000259" key="8">
    <source>
        <dbReference type="PROSITE" id="PS51379"/>
    </source>
</evidence>
<dbReference type="SUPFAM" id="SSF46548">
    <property type="entry name" value="alpha-helical ferredoxin"/>
    <property type="match status" value="1"/>
</dbReference>
<feature type="domain" description="4Fe-4S ferredoxin-type" evidence="8">
    <location>
        <begin position="152"/>
        <end position="181"/>
    </location>
</feature>
<evidence type="ECO:0000256" key="7">
    <source>
        <dbReference type="SAM" id="MobiDB-lite"/>
    </source>
</evidence>
<evidence type="ECO:0000313" key="9">
    <source>
        <dbReference type="EMBL" id="MDJ1650322.1"/>
    </source>
</evidence>
<comment type="caution">
    <text evidence="9">The sequence shown here is derived from an EMBL/GenBank/DDBJ whole genome shotgun (WGS) entry which is preliminary data.</text>
</comment>
<reference evidence="9 10" key="1">
    <citation type="submission" date="2023-05" db="EMBL/GenBank/DDBJ databases">
        <title>Gordonibacter KGMB12511T sp. nov., isolated from faeces of healthy Korean.</title>
        <authorList>
            <person name="Kim H.S."/>
            <person name="Kim J.-S."/>
            <person name="Suh M.K."/>
            <person name="Eom M.K."/>
            <person name="Do H.E."/>
            <person name="Lee J.-S."/>
        </authorList>
    </citation>
    <scope>NUCLEOTIDE SEQUENCE [LARGE SCALE GENOMIC DNA]</scope>
    <source>
        <strain evidence="9 10">KGMB12511</strain>
    </source>
</reference>
<keyword evidence="6" id="KW-0411">Iron-sulfur</keyword>
<evidence type="ECO:0000313" key="10">
    <source>
        <dbReference type="Proteomes" id="UP001232750"/>
    </source>
</evidence>
<feature type="region of interest" description="Disordered" evidence="7">
    <location>
        <begin position="529"/>
        <end position="558"/>
    </location>
</feature>
<dbReference type="Pfam" id="PF13183">
    <property type="entry name" value="Fer4_8"/>
    <property type="match status" value="1"/>
</dbReference>
<keyword evidence="2" id="KW-0004">4Fe-4S</keyword>
<organism evidence="9 10">
    <name type="scientific">Gordonibacter faecis</name>
    <dbReference type="NCBI Taxonomy" id="3047475"/>
    <lineage>
        <taxon>Bacteria</taxon>
        <taxon>Bacillati</taxon>
        <taxon>Actinomycetota</taxon>
        <taxon>Coriobacteriia</taxon>
        <taxon>Eggerthellales</taxon>
        <taxon>Eggerthellaceae</taxon>
        <taxon>Gordonibacter</taxon>
    </lineage>
</organism>
<keyword evidence="5" id="KW-0408">Iron</keyword>
<gene>
    <name evidence="9" type="ORF">QNJ86_05885</name>
</gene>
<evidence type="ECO:0000256" key="5">
    <source>
        <dbReference type="ARBA" id="ARBA00023004"/>
    </source>
</evidence>
<dbReference type="NCBIfam" id="NF045796">
    <property type="entry name" value="DsrK"/>
    <property type="match status" value="1"/>
</dbReference>
<dbReference type="PANTHER" id="PTHR43551:SF1">
    <property type="entry name" value="HETERODISULFIDE REDUCTASE"/>
    <property type="match status" value="1"/>
</dbReference>
<feature type="domain" description="4Fe-4S ferredoxin-type" evidence="8">
    <location>
        <begin position="83"/>
        <end position="112"/>
    </location>
</feature>
<evidence type="ECO:0000256" key="1">
    <source>
        <dbReference type="ARBA" id="ARBA00022448"/>
    </source>
</evidence>
<keyword evidence="3" id="KW-0479">Metal-binding</keyword>
<dbReference type="Gene3D" id="1.10.1060.10">
    <property type="entry name" value="Alpha-helical ferredoxin"/>
    <property type="match status" value="1"/>
</dbReference>
<evidence type="ECO:0000256" key="4">
    <source>
        <dbReference type="ARBA" id="ARBA00022982"/>
    </source>
</evidence>
<keyword evidence="10" id="KW-1185">Reference proteome</keyword>
<feature type="compositionally biased region" description="Low complexity" evidence="7">
    <location>
        <begin position="537"/>
        <end position="551"/>
    </location>
</feature>
<dbReference type="InterPro" id="IPR009051">
    <property type="entry name" value="Helical_ferredxn"/>
</dbReference>
<dbReference type="Proteomes" id="UP001232750">
    <property type="component" value="Unassembled WGS sequence"/>
</dbReference>
<dbReference type="PANTHER" id="PTHR43551">
    <property type="entry name" value="FUMARATE REDUCTASE IRON-SULFUR SUBUNIT"/>
    <property type="match status" value="1"/>
</dbReference>
<proteinExistence type="predicted"/>
<evidence type="ECO:0000256" key="3">
    <source>
        <dbReference type="ARBA" id="ARBA00022723"/>
    </source>
</evidence>
<sequence length="558" mass="62578">MAKLPNKKDLLNFELGVGEKPWMDTPTEFKDGMYCHGAKPKTLEIVGMPNTHDWSSSDEDWNLPENWKEIILDGMADRVKKYRSFRLFMDVCVRCGACADKCHFYMGSGDPKNMPVLRAELLRSVYRRYFTTSGKLFGKLAGARDLTEDVLKEWWYYFFQCTECRRCSAFCPYGIDQAEITIMGRELLNLIGLNTEWIAGPVANCYMKGNHVGLEPQTIMGNVEFLMEDLETITGKHIEPSFNRKGAEILFVVPSGDLYAEPGTFTFMGYILLFEQLGLDYTLSTYASEGGNFGFFTSNEMAKRLNAKMYAEAERLGVKWILGGECGHMWRLVNQYMDTWNGPADFLEQPVSPITGTVFENAASTKMVHITEFTADLLYHNKVKLDPSRNDHLVVTYHDSCNTSRAMGLLEEPRFILSKVCNNFHEMPDETIREKTLCCGSGAGLNAGENMELRLRGGYPRADAVRSVKERFGVNTLANICALDRASFPALMDYWVPGTRVMGVHELVGNALVLDGECERTLDLRLEELPNRKKPAEAAPDAAEGAGEPAAGEGGSHV</sequence>
<dbReference type="InterPro" id="IPR017900">
    <property type="entry name" value="4Fe4S_Fe_S_CS"/>
</dbReference>
<keyword evidence="1" id="KW-0813">Transport</keyword>
<keyword evidence="4" id="KW-0249">Electron transport</keyword>
<dbReference type="PROSITE" id="PS00198">
    <property type="entry name" value="4FE4S_FER_1"/>
    <property type="match status" value="1"/>
</dbReference>
<name>A0ABT7DLB1_9ACTN</name>
<protein>
    <submittedName>
        <fullName evidence="9">(Fe-S)-binding protein</fullName>
    </submittedName>
</protein>
<dbReference type="InterPro" id="IPR017896">
    <property type="entry name" value="4Fe4S_Fe-S-bd"/>
</dbReference>
<dbReference type="EMBL" id="JASJEU010000012">
    <property type="protein sequence ID" value="MDJ1650322.1"/>
    <property type="molecule type" value="Genomic_DNA"/>
</dbReference>